<accession>A0A6J4S5N4</accession>
<proteinExistence type="predicted"/>
<name>A0A6J4S5N4_9ACTN</name>
<evidence type="ECO:0000313" key="1">
    <source>
        <dbReference type="EMBL" id="CAA9490406.1"/>
    </source>
</evidence>
<protein>
    <submittedName>
        <fullName evidence="1">Uncharacterized protein</fullName>
    </submittedName>
</protein>
<reference evidence="1" key="1">
    <citation type="submission" date="2020-02" db="EMBL/GenBank/DDBJ databases">
        <authorList>
            <person name="Meier V. D."/>
        </authorList>
    </citation>
    <scope>NUCLEOTIDE SEQUENCE</scope>
    <source>
        <strain evidence="1">AVDCRST_MAG45</strain>
    </source>
</reference>
<organism evidence="1">
    <name type="scientific">uncultured Solirubrobacterales bacterium</name>
    <dbReference type="NCBI Taxonomy" id="768556"/>
    <lineage>
        <taxon>Bacteria</taxon>
        <taxon>Bacillati</taxon>
        <taxon>Actinomycetota</taxon>
        <taxon>Thermoleophilia</taxon>
        <taxon>Solirubrobacterales</taxon>
        <taxon>environmental samples</taxon>
    </lineage>
</organism>
<gene>
    <name evidence="1" type="ORF">AVDCRST_MAG45-713</name>
</gene>
<sequence length="97" mass="11003">MATRIVFVGGTHIEVETPIQNLVRLFEEAGRSGLSFASALDASMRYFVNREQIVYLEAIPDREEKPFWVQTSREAEVTRKLSGFSGAPCPRRQRRSG</sequence>
<dbReference type="AlphaFoldDB" id="A0A6J4S5N4"/>
<dbReference type="EMBL" id="CADCVU010000064">
    <property type="protein sequence ID" value="CAA9490406.1"/>
    <property type="molecule type" value="Genomic_DNA"/>
</dbReference>